<dbReference type="KEGG" id="asol:BEN76_15155"/>
<dbReference type="InterPro" id="IPR005584">
    <property type="entry name" value="DNA_gyrase_inhibitor_YacG"/>
</dbReference>
<feature type="compositionally biased region" description="Basic and acidic residues" evidence="4">
    <location>
        <begin position="53"/>
        <end position="62"/>
    </location>
</feature>
<protein>
    <recommendedName>
        <fullName evidence="3">DNA gyrase inhibitor YacG</fullName>
    </recommendedName>
</protein>
<dbReference type="Gene3D" id="3.30.50.10">
    <property type="entry name" value="Erythroid Transcription Factor GATA-1, subunit A"/>
    <property type="match status" value="1"/>
</dbReference>
<keyword evidence="2 3" id="KW-0862">Zinc</keyword>
<feature type="binding site" evidence="3">
    <location>
        <position position="25"/>
    </location>
    <ligand>
        <name>Zn(2+)</name>
        <dbReference type="ChEBI" id="CHEBI:29105"/>
    </ligand>
</feature>
<evidence type="ECO:0000256" key="4">
    <source>
        <dbReference type="SAM" id="MobiDB-lite"/>
    </source>
</evidence>
<comment type="similarity">
    <text evidence="3">Belongs to the DNA gyrase inhibitor YacG family.</text>
</comment>
<dbReference type="eggNOG" id="COG3024">
    <property type="taxonomic scope" value="Bacteria"/>
</dbReference>
<dbReference type="GO" id="GO:0008657">
    <property type="term" value="F:DNA topoisomerase type II (double strand cut, ATP-hydrolyzing) inhibitor activity"/>
    <property type="evidence" value="ECO:0007669"/>
    <property type="project" value="UniProtKB-UniRule"/>
</dbReference>
<dbReference type="EMBL" id="CP016896">
    <property type="protein sequence ID" value="APV37264.1"/>
    <property type="molecule type" value="Genomic_DNA"/>
</dbReference>
<dbReference type="STRING" id="487316.BEN76_15155"/>
<evidence type="ECO:0000256" key="3">
    <source>
        <dbReference type="HAMAP-Rule" id="MF_00649"/>
    </source>
</evidence>
<dbReference type="Proteomes" id="UP000185674">
    <property type="component" value="Chromosome"/>
</dbReference>
<dbReference type="PANTHER" id="PTHR36150">
    <property type="entry name" value="DNA GYRASE INHIBITOR YACG"/>
    <property type="match status" value="1"/>
</dbReference>
<dbReference type="SUPFAM" id="SSF57716">
    <property type="entry name" value="Glucocorticoid receptor-like (DNA-binding domain)"/>
    <property type="match status" value="1"/>
</dbReference>
<comment type="subunit">
    <text evidence="3">Interacts with GyrB.</text>
</comment>
<feature type="binding site" evidence="3">
    <location>
        <position position="29"/>
    </location>
    <ligand>
        <name>Zn(2+)</name>
        <dbReference type="ChEBI" id="CHEBI:29105"/>
    </ligand>
</feature>
<sequence length="62" mass="7228">MPRTFPCPRCGQPSHWENNPFRPFCSERCKLIDLGAWASEDYKIPTQDSPSSEQKHPDDYDD</sequence>
<evidence type="ECO:0000313" key="7">
    <source>
        <dbReference type="Proteomes" id="UP000185674"/>
    </source>
</evidence>
<feature type="binding site" evidence="3">
    <location>
        <position position="7"/>
    </location>
    <ligand>
        <name>Zn(2+)</name>
        <dbReference type="ChEBI" id="CHEBI:29105"/>
    </ligand>
</feature>
<accession>A0A1P8EM22</accession>
<keyword evidence="1 3" id="KW-0479">Metal-binding</keyword>
<dbReference type="InterPro" id="IPR013088">
    <property type="entry name" value="Znf_NHR/GATA"/>
</dbReference>
<evidence type="ECO:0000313" key="5">
    <source>
        <dbReference type="EMBL" id="APV37264.1"/>
    </source>
</evidence>
<name>A0A1P8EM22_9GAMM</name>
<reference evidence="5 7" key="1">
    <citation type="submission" date="2016-08" db="EMBL/GenBank/DDBJ databases">
        <title>Complete genome sequence of Acinetobacter baylyi strain GFJ2.</title>
        <authorList>
            <person name="Tabata M."/>
            <person name="Kuboki S."/>
            <person name="Gibu N."/>
            <person name="Kinouchi Y."/>
            <person name="Vangnai A."/>
            <person name="Kasai D."/>
            <person name="Fukuda M."/>
        </authorList>
    </citation>
    <scope>NUCLEOTIDE SEQUENCE [LARGE SCALE GENOMIC DNA]</scope>
    <source>
        <strain evidence="5 7">GFJ2</strain>
    </source>
</reference>
<dbReference type="PANTHER" id="PTHR36150:SF1">
    <property type="entry name" value="DNA GYRASE INHIBITOR YACG"/>
    <property type="match status" value="1"/>
</dbReference>
<reference evidence="6" key="2">
    <citation type="submission" date="2023-09" db="EMBL/GenBank/DDBJ databases">
        <title>Acinetobacter soli.</title>
        <authorList>
            <person name="Kim B."/>
            <person name="Kim D."/>
            <person name="Park D."/>
        </authorList>
    </citation>
    <scope>NUCLEOTIDE SEQUENCE</scope>
    <source>
        <strain evidence="6">2023.05</strain>
    </source>
</reference>
<evidence type="ECO:0000256" key="1">
    <source>
        <dbReference type="ARBA" id="ARBA00022723"/>
    </source>
</evidence>
<feature type="binding site" evidence="3">
    <location>
        <position position="10"/>
    </location>
    <ligand>
        <name>Zn(2+)</name>
        <dbReference type="ChEBI" id="CHEBI:29105"/>
    </ligand>
</feature>
<dbReference type="EMBL" id="CP134206">
    <property type="protein sequence ID" value="WND06060.1"/>
    <property type="molecule type" value="Genomic_DNA"/>
</dbReference>
<comment type="function">
    <text evidence="3">Inhibits all the catalytic activities of DNA gyrase by preventing its interaction with DNA. Acts by binding directly to the C-terminal domain of GyrB, which probably disrupts DNA binding by the gyrase.</text>
</comment>
<gene>
    <name evidence="3" type="primary">yacG</name>
    <name evidence="5" type="ORF">BEN76_15155</name>
    <name evidence="6" type="ORF">RHP80_02535</name>
</gene>
<dbReference type="Proteomes" id="UP001256400">
    <property type="component" value="Chromosome"/>
</dbReference>
<dbReference type="AlphaFoldDB" id="A0A1P8EM22"/>
<dbReference type="HAMAP" id="MF_00649">
    <property type="entry name" value="DNA_gyrase_inhibitor_YacG"/>
    <property type="match status" value="1"/>
</dbReference>
<comment type="cofactor">
    <cofactor evidence="3">
        <name>Zn(2+)</name>
        <dbReference type="ChEBI" id="CHEBI:29105"/>
    </cofactor>
    <text evidence="3">Binds 1 zinc ion.</text>
</comment>
<dbReference type="RefSeq" id="WP_004932603.1">
    <property type="nucleotide sequence ID" value="NZ_BBNM01000005.1"/>
</dbReference>
<dbReference type="GO" id="GO:0006355">
    <property type="term" value="P:regulation of DNA-templated transcription"/>
    <property type="evidence" value="ECO:0007669"/>
    <property type="project" value="InterPro"/>
</dbReference>
<organism evidence="5 7">
    <name type="scientific">Acinetobacter soli</name>
    <dbReference type="NCBI Taxonomy" id="487316"/>
    <lineage>
        <taxon>Bacteria</taxon>
        <taxon>Pseudomonadati</taxon>
        <taxon>Pseudomonadota</taxon>
        <taxon>Gammaproteobacteria</taxon>
        <taxon>Moraxellales</taxon>
        <taxon>Moraxellaceae</taxon>
        <taxon>Acinetobacter</taxon>
    </lineage>
</organism>
<dbReference type="GO" id="GO:0008270">
    <property type="term" value="F:zinc ion binding"/>
    <property type="evidence" value="ECO:0007669"/>
    <property type="project" value="UniProtKB-UniRule"/>
</dbReference>
<evidence type="ECO:0000313" key="6">
    <source>
        <dbReference type="EMBL" id="WND06060.1"/>
    </source>
</evidence>
<feature type="region of interest" description="Disordered" evidence="4">
    <location>
        <begin position="42"/>
        <end position="62"/>
    </location>
</feature>
<dbReference type="Pfam" id="PF03884">
    <property type="entry name" value="YacG"/>
    <property type="match status" value="1"/>
</dbReference>
<proteinExistence type="inferred from homology"/>
<evidence type="ECO:0000256" key="2">
    <source>
        <dbReference type="ARBA" id="ARBA00022833"/>
    </source>
</evidence>